<organism evidence="1 2">
    <name type="scientific">Sphingobacterium suaedae</name>
    <dbReference type="NCBI Taxonomy" id="1686402"/>
    <lineage>
        <taxon>Bacteria</taxon>
        <taxon>Pseudomonadati</taxon>
        <taxon>Bacteroidota</taxon>
        <taxon>Sphingobacteriia</taxon>
        <taxon>Sphingobacteriales</taxon>
        <taxon>Sphingobacteriaceae</taxon>
        <taxon>Sphingobacterium</taxon>
    </lineage>
</organism>
<evidence type="ECO:0008006" key="3">
    <source>
        <dbReference type="Google" id="ProtNLM"/>
    </source>
</evidence>
<accession>A0ABW5KLH1</accession>
<dbReference type="RefSeq" id="WP_380906147.1">
    <property type="nucleotide sequence ID" value="NZ_JBHUEG010000019.1"/>
</dbReference>
<reference evidence="2" key="1">
    <citation type="journal article" date="2019" name="Int. J. Syst. Evol. Microbiol.">
        <title>The Global Catalogue of Microorganisms (GCM) 10K type strain sequencing project: providing services to taxonomists for standard genome sequencing and annotation.</title>
        <authorList>
            <consortium name="The Broad Institute Genomics Platform"/>
            <consortium name="The Broad Institute Genome Sequencing Center for Infectious Disease"/>
            <person name="Wu L."/>
            <person name="Ma J."/>
        </authorList>
    </citation>
    <scope>NUCLEOTIDE SEQUENCE [LARGE SCALE GENOMIC DNA]</scope>
    <source>
        <strain evidence="2">KCTC 42662</strain>
    </source>
</reference>
<dbReference type="Proteomes" id="UP001597545">
    <property type="component" value="Unassembled WGS sequence"/>
</dbReference>
<evidence type="ECO:0000313" key="2">
    <source>
        <dbReference type="Proteomes" id="UP001597545"/>
    </source>
</evidence>
<comment type="caution">
    <text evidence="1">The sequence shown here is derived from an EMBL/GenBank/DDBJ whole genome shotgun (WGS) entry which is preliminary data.</text>
</comment>
<evidence type="ECO:0000313" key="1">
    <source>
        <dbReference type="EMBL" id="MFD2549821.1"/>
    </source>
</evidence>
<protein>
    <recommendedName>
        <fullName evidence="3">MG2 domain protein</fullName>
    </recommendedName>
</protein>
<proteinExistence type="predicted"/>
<sequence>MNKQQIIFLVIWLLNTCPIAVFGQTSRGTIDSLASVLEKLGNKNIESSIYLRTDKNIYETTENLWFKAYSVDLKHFQLSAQDHSLYVQLVQSKNDSVVWEEVYPIKEGLASGHIYLDNALEQGHYWLCAYSSSSVKNKKEQFVDARRIKIIENLKQLDVHRKEQHPDSTQDVPLKFDLFPESGILLAGVRNKIAFKASSKNGHPLEISGRLFENEKEIAVFKSIHDGMGYFYSQPESGKTYAVQLDQPYQGKAISLPKAAEVGMAFSLLDNTDDTLTLKVFNRSEGSQSFFIQVQTRGIPSVIASGEVKDSILVKLPLIEVPYGISEITLMNGSAVPVAERLVYIKPNKKMMITTEVSKSQANKREKIKIKINARDQYGKPVVAHLGATVYDRIYNEPTDGVDIQTHYLVSNQIRGRVHNPSYYFDTSNNNRNTAMDLLLLTQGWRSYVWSQEALREMLAYDEPIIANTVSGKLVSKKRKKSDNPQQAAMLFNAEQNVNQLVEVGGTYTFEISPEHMHIGKDVYIKHFGQPADYELTVVDPFKKLHDAQFWKKIQYPFLTESFKKEDESPYVNLSGRSIKLEEVVISAKKENIFRDKYIGSLDSLAKYQNNTDRAHGSWLNCPAGDGDEMPIEGKTYIVWTGPNPPTSHPFYFNSSNTKKIVYRYPKYTEEELMKMNGVTRTKGYYPEKEFYQPDYETAHTPSPDFRNTLLWAPNIITDKNGSATIEFFTSDINSVFLGIIEGIDANGIFGKSAFQLRVNP</sequence>
<keyword evidence="2" id="KW-1185">Reference proteome</keyword>
<name>A0ABW5KLH1_9SPHI</name>
<gene>
    <name evidence="1" type="ORF">ACFSR5_19410</name>
</gene>
<dbReference type="EMBL" id="JBHULR010000020">
    <property type="protein sequence ID" value="MFD2549821.1"/>
    <property type="molecule type" value="Genomic_DNA"/>
</dbReference>
<dbReference type="Gene3D" id="2.60.40.1930">
    <property type="match status" value="1"/>
</dbReference>